<name>A0A166PBU7_9AGAM</name>
<feature type="compositionally biased region" description="Low complexity" evidence="1">
    <location>
        <begin position="284"/>
        <end position="302"/>
    </location>
</feature>
<accession>A0A166PBU7</accession>
<proteinExistence type="predicted"/>
<feature type="compositionally biased region" description="Basic and acidic residues" evidence="1">
    <location>
        <begin position="65"/>
        <end position="86"/>
    </location>
</feature>
<feature type="compositionally biased region" description="Basic and acidic residues" evidence="1">
    <location>
        <begin position="343"/>
        <end position="353"/>
    </location>
</feature>
<dbReference type="InterPro" id="IPR045341">
    <property type="entry name" value="DUF6532"/>
</dbReference>
<evidence type="ECO:0000313" key="4">
    <source>
        <dbReference type="Proteomes" id="UP000076532"/>
    </source>
</evidence>
<feature type="region of interest" description="Disordered" evidence="1">
    <location>
        <begin position="663"/>
        <end position="705"/>
    </location>
</feature>
<feature type="compositionally biased region" description="Basic and acidic residues" evidence="1">
    <location>
        <begin position="215"/>
        <end position="239"/>
    </location>
</feature>
<reference evidence="3 4" key="1">
    <citation type="journal article" date="2016" name="Mol. Biol. Evol.">
        <title>Comparative Genomics of Early-Diverging Mushroom-Forming Fungi Provides Insights into the Origins of Lignocellulose Decay Capabilities.</title>
        <authorList>
            <person name="Nagy L.G."/>
            <person name="Riley R."/>
            <person name="Tritt A."/>
            <person name="Adam C."/>
            <person name="Daum C."/>
            <person name="Floudas D."/>
            <person name="Sun H."/>
            <person name="Yadav J.S."/>
            <person name="Pangilinan J."/>
            <person name="Larsson K.H."/>
            <person name="Matsuura K."/>
            <person name="Barry K."/>
            <person name="Labutti K."/>
            <person name="Kuo R."/>
            <person name="Ohm R.A."/>
            <person name="Bhattacharya S.S."/>
            <person name="Shirouzu T."/>
            <person name="Yoshinaga Y."/>
            <person name="Martin F.M."/>
            <person name="Grigoriev I.V."/>
            <person name="Hibbett D.S."/>
        </authorList>
    </citation>
    <scope>NUCLEOTIDE SEQUENCE [LARGE SCALE GENOMIC DNA]</scope>
    <source>
        <strain evidence="3 4">CBS 109695</strain>
    </source>
</reference>
<feature type="region of interest" description="Disordered" evidence="1">
    <location>
        <begin position="99"/>
        <end position="252"/>
    </location>
</feature>
<feature type="region of interest" description="Disordered" evidence="1">
    <location>
        <begin position="322"/>
        <end position="365"/>
    </location>
</feature>
<feature type="domain" description="DUF6532" evidence="2">
    <location>
        <begin position="458"/>
        <end position="592"/>
    </location>
</feature>
<feature type="compositionally biased region" description="Acidic residues" evidence="1">
    <location>
        <begin position="332"/>
        <end position="342"/>
    </location>
</feature>
<feature type="compositionally biased region" description="Polar residues" evidence="1">
    <location>
        <begin position="116"/>
        <end position="129"/>
    </location>
</feature>
<evidence type="ECO:0000313" key="3">
    <source>
        <dbReference type="EMBL" id="KZP25931.1"/>
    </source>
</evidence>
<gene>
    <name evidence="3" type="ORF">FIBSPDRAFT_949739</name>
</gene>
<feature type="compositionally biased region" description="Basic and acidic residues" evidence="1">
    <location>
        <begin position="270"/>
        <end position="280"/>
    </location>
</feature>
<evidence type="ECO:0000256" key="1">
    <source>
        <dbReference type="SAM" id="MobiDB-lite"/>
    </source>
</evidence>
<dbReference type="EMBL" id="KV417517">
    <property type="protein sequence ID" value="KZP25931.1"/>
    <property type="molecule type" value="Genomic_DNA"/>
</dbReference>
<organism evidence="3 4">
    <name type="scientific">Athelia psychrophila</name>
    <dbReference type="NCBI Taxonomy" id="1759441"/>
    <lineage>
        <taxon>Eukaryota</taxon>
        <taxon>Fungi</taxon>
        <taxon>Dikarya</taxon>
        <taxon>Basidiomycota</taxon>
        <taxon>Agaricomycotina</taxon>
        <taxon>Agaricomycetes</taxon>
        <taxon>Agaricomycetidae</taxon>
        <taxon>Atheliales</taxon>
        <taxon>Atheliaceae</taxon>
        <taxon>Athelia</taxon>
    </lineage>
</organism>
<evidence type="ECO:0000259" key="2">
    <source>
        <dbReference type="Pfam" id="PF20149"/>
    </source>
</evidence>
<dbReference type="OrthoDB" id="3181351at2759"/>
<feature type="region of interest" description="Disordered" evidence="1">
    <location>
        <begin position="1"/>
        <end position="86"/>
    </location>
</feature>
<feature type="compositionally biased region" description="Polar residues" evidence="1">
    <location>
        <begin position="32"/>
        <end position="41"/>
    </location>
</feature>
<feature type="region of interest" description="Disordered" evidence="1">
    <location>
        <begin position="270"/>
        <end position="308"/>
    </location>
</feature>
<dbReference type="Pfam" id="PF20149">
    <property type="entry name" value="DUF6532"/>
    <property type="match status" value="1"/>
</dbReference>
<sequence>MSANNGKAKRPTAGPKPAIKVTAKPATKASAPGSNVATRNSLRGKAAEAPAPSDDVAPPKRKRRTPEEMKAVREAAAEAAAAKEVKRVKGMEAVASMENSLAAEDANAATPRNPMRNASSGGYKPSTSAFDDDHGSELTNANGLASAGDTETEYESEGGRHPEMEDHEMEEDYKMRPPSRPRPIPKNKGAAPKAPLNEEDVEVTPMAKKKKSKTVTRDDINKERLSKPSPEDADLDQKAVKRSGPRQETSKFVDFLFSRALNTSIERWEAETFKPLDGPKRQSSRASTTVAASTVSSRISSAQPRYSAPSTLTNGITITSAAQPKVKAEPVSDLEDYGISDNDETKGPEHDEAATSPVKGTTRKDSSDIIIIDDSPLVVRTKPRKGDETSKSKFTNADLPPGVHDEARWIKVFIPTLVWFVCGQYNPWSVDDKKMKTGMQAVFNTVYKDKVTHSIVIGEAVWYIATQRLTEFRSKMGSAGLAIVNSLLDSENSQEIPHHESLFDTDEKRQQYCTELLDDEQFAYAKYESQMKKNGCFASPLILRTLAAYYNSTEGAVKVRSLVDSVDTHPYGAIGLSVASVQRAITLWADGALTIKIWENAKLQNKGEVRAKDFKAIPTTRLKFDEIGFGQDSCDYAEDAAELDAKELADILAAAKDLAKKARAGSSRSSRNGASTVEEPRPSKRRRLGNVNEDTSSLTLGGAAL</sequence>
<keyword evidence="4" id="KW-1185">Reference proteome</keyword>
<dbReference type="Proteomes" id="UP000076532">
    <property type="component" value="Unassembled WGS sequence"/>
</dbReference>
<protein>
    <recommendedName>
        <fullName evidence="2">DUF6532 domain-containing protein</fullName>
    </recommendedName>
</protein>
<dbReference type="AlphaFoldDB" id="A0A166PBU7"/>
<feature type="compositionally biased region" description="Low complexity" evidence="1">
    <location>
        <begin position="664"/>
        <end position="675"/>
    </location>
</feature>
<dbReference type="STRING" id="436010.A0A166PBU7"/>